<keyword evidence="3" id="KW-1185">Reference proteome</keyword>
<protein>
    <recommendedName>
        <fullName evidence="4">F-box domain-containing protein</fullName>
    </recommendedName>
</protein>
<dbReference type="AlphaFoldDB" id="A0AAD7JDL9"/>
<reference evidence="2" key="1">
    <citation type="submission" date="2023-03" db="EMBL/GenBank/DDBJ databases">
        <title>Massive genome expansion in bonnet fungi (Mycena s.s.) driven by repeated elements and novel gene families across ecological guilds.</title>
        <authorList>
            <consortium name="Lawrence Berkeley National Laboratory"/>
            <person name="Harder C.B."/>
            <person name="Miyauchi S."/>
            <person name="Viragh M."/>
            <person name="Kuo A."/>
            <person name="Thoen E."/>
            <person name="Andreopoulos B."/>
            <person name="Lu D."/>
            <person name="Skrede I."/>
            <person name="Drula E."/>
            <person name="Henrissat B."/>
            <person name="Morin E."/>
            <person name="Kohler A."/>
            <person name="Barry K."/>
            <person name="LaButti K."/>
            <person name="Morin E."/>
            <person name="Salamov A."/>
            <person name="Lipzen A."/>
            <person name="Mereny Z."/>
            <person name="Hegedus B."/>
            <person name="Baldrian P."/>
            <person name="Stursova M."/>
            <person name="Weitz H."/>
            <person name="Taylor A."/>
            <person name="Grigoriev I.V."/>
            <person name="Nagy L.G."/>
            <person name="Martin F."/>
            <person name="Kauserud H."/>
        </authorList>
    </citation>
    <scope>NUCLEOTIDE SEQUENCE</scope>
    <source>
        <strain evidence="2">CBHHK182m</strain>
    </source>
</reference>
<proteinExistence type="predicted"/>
<dbReference type="Proteomes" id="UP001215598">
    <property type="component" value="Unassembled WGS sequence"/>
</dbReference>
<gene>
    <name evidence="2" type="ORF">B0H16DRAFT_1368650</name>
</gene>
<organism evidence="2 3">
    <name type="scientific">Mycena metata</name>
    <dbReference type="NCBI Taxonomy" id="1033252"/>
    <lineage>
        <taxon>Eukaryota</taxon>
        <taxon>Fungi</taxon>
        <taxon>Dikarya</taxon>
        <taxon>Basidiomycota</taxon>
        <taxon>Agaricomycotina</taxon>
        <taxon>Agaricomycetes</taxon>
        <taxon>Agaricomycetidae</taxon>
        <taxon>Agaricales</taxon>
        <taxon>Marasmiineae</taxon>
        <taxon>Mycenaceae</taxon>
        <taxon>Mycena</taxon>
    </lineage>
</organism>
<dbReference type="EMBL" id="JARKIB010000032">
    <property type="protein sequence ID" value="KAJ7762482.1"/>
    <property type="molecule type" value="Genomic_DNA"/>
</dbReference>
<evidence type="ECO:0008006" key="4">
    <source>
        <dbReference type="Google" id="ProtNLM"/>
    </source>
</evidence>
<evidence type="ECO:0000256" key="1">
    <source>
        <dbReference type="SAM" id="Coils"/>
    </source>
</evidence>
<evidence type="ECO:0000313" key="3">
    <source>
        <dbReference type="Proteomes" id="UP001215598"/>
    </source>
</evidence>
<feature type="coiled-coil region" evidence="1">
    <location>
        <begin position="36"/>
        <end position="63"/>
    </location>
</feature>
<accession>A0AAD7JDL9</accession>
<comment type="caution">
    <text evidence="2">The sequence shown here is derived from an EMBL/GenBank/DDBJ whole genome shotgun (WGS) entry which is preliminary data.</text>
</comment>
<name>A0AAD7JDL9_9AGAR</name>
<keyword evidence="1" id="KW-0175">Coiled coil</keyword>
<sequence>MTTDSPFSAHLGTKYCPSDEEVLEIKAFLVEPTLRLKNLDDEIADLQKAIDKLKAERDSVESFVDAHKALISPARRLPLDIIQEIFIACLPTHRNCVMSASEAPVLLGRICSSWRAISLSTPRLWSSLHIVDPAPHGDPIGASAVADRVTLRLATTKMWLARSGHCPLSISLKVGFEHSDDEQPLVTRSPFLQLLVQFAPRWQHIHLVTPPAVLEQIRHLTDADVPMLESVTLDATFTMEDDLNAPLEWESLGMLRGARISSFSFPGSHFVPEHLPLKWHQLTTLSMLGSWRTWLPVGLESEAILRALSQCPRLQCCTLIVNDEIVSEIQSEHPVVELAFLNTLEVHCAGNVNQAILFLLPRLSVPMLHKFVLRGHANKPSHHSLAPLVSVWTLLQDFDIQHNIFSKADLLETLRSLPCTIKRLVLGQAHETSVLPASLDDDVLRLLTPSSDSPALCCPGLRTLLIRHGCLISDAALLRLITARTEADTALRRVLVAFTRRMTLDLDAYLTPFMNNGLELSIVYYLGWLTDTSPWRGLNDEPVDGTRAVVGDPNPHLLKW</sequence>
<evidence type="ECO:0000313" key="2">
    <source>
        <dbReference type="EMBL" id="KAJ7762482.1"/>
    </source>
</evidence>